<organism evidence="1 2">
    <name type="scientific">Violaceomyces palustris</name>
    <dbReference type="NCBI Taxonomy" id="1673888"/>
    <lineage>
        <taxon>Eukaryota</taxon>
        <taxon>Fungi</taxon>
        <taxon>Dikarya</taxon>
        <taxon>Basidiomycota</taxon>
        <taxon>Ustilaginomycotina</taxon>
        <taxon>Ustilaginomycetes</taxon>
        <taxon>Violaceomycetales</taxon>
        <taxon>Violaceomycetaceae</taxon>
        <taxon>Violaceomyces</taxon>
    </lineage>
</organism>
<accession>A0ACD0NT63</accession>
<evidence type="ECO:0000313" key="2">
    <source>
        <dbReference type="Proteomes" id="UP000245626"/>
    </source>
</evidence>
<dbReference type="Proteomes" id="UP000245626">
    <property type="component" value="Unassembled WGS sequence"/>
</dbReference>
<protein>
    <submittedName>
        <fullName evidence="1">Uncharacterized protein</fullName>
    </submittedName>
</protein>
<sequence>MSLKNEQPKEVRAVQLRKQAKALKLELDSLVKHFYSSSTSSKGHSSGRRPSDPDVEFARRNLRNTYLSLLFTCPFTRPAHGVDALIWTDTSYSLILAYRSLLASSERALAAARSTKDDVPDANATHDGKRKAAIQEVQRNSDDFQNFLVSESAFWQELAGRIVSVFGIQEARPVLNVLRIPCEGDLATQSSLHASSQATPQRLDANAGRDAGLPSQSSSVDRTLSQSALTPGNRSQLMEAVHKALICCGDLERYSELHRTSGLSSLRPSSARAAFSRGSKGRRRGTGRGEAHRPPEKEDQPKKPARDFGRAIMFYEQARLLLPESGNPSNQLAVIATYSSDAFASTYHYYRALCARLPFEKARLNLDRTLSKAIESWQVGGPERLLRPLEPSPSSASAWLQDLVVLHGMFYHKSHLKSLVPLSDSVLAGFQALVESRTLQADQIVRVVVMGLCASWTTRLWRNAPVAASRSATRPDPTLSSSNLRSGPEKGGGVASDPSTRLCIEHQVLAHVLGIFRCLASVDARETAEAIETNRRGQETGAISTSKVDIIHNLSAVVRRTLPALRIATKWMKSHLEYIQRCGERAHASSQSSASTDSQVRQGSMDPRFTDDQDNTEAALRVQAEARTIEAISQFWRSYVELINTLRYAFPFELLPNIGTVGDVGAPALCLEEDSDMRGFAPTKKAMQQIPRNGGASSVPVDACVLPGAIRPSQVHPNEEQLMRIADLLIDAKVVAESEASPIFFDDIKNTFVYRESKHTTEVNPVGVDGKSSPRTMTAMPPVKTEEARPLDGSPSTTGKPLSLHFDEVSSEGRSEMTDDPVDLAMRAVGDRHCRSGSCSDEGAGLFHGREARTSAEETGDEEDQILIPSQVKFTGGFRQQDLTDVHGGGLSESTHEQSHDPKISRGLSHSDASDMDKRSPSHPATAQDLLLQVLNGRSNLPPSDPSRGLPPPGHENPTINASSYSAQPQFLFGGISGVNEAALDRGRASIWSPGPRDAGVHLNAPIGSPTQPRNPMHPFGSPPVESIWHSHQLAQQGFPTDAYGGGPNSTPPSSHGNYGMGSAPHSFYSNIAEMAAVPSAAILHNQHFNSQVGRDFQGPFQSEQLDDVSQRPSITPRRITTADEGLAH</sequence>
<gene>
    <name evidence="1" type="ORF">IE53DRAFT_380952</name>
</gene>
<dbReference type="EMBL" id="KZ820122">
    <property type="protein sequence ID" value="PWN48930.1"/>
    <property type="molecule type" value="Genomic_DNA"/>
</dbReference>
<keyword evidence="2" id="KW-1185">Reference proteome</keyword>
<name>A0ACD0NT63_9BASI</name>
<proteinExistence type="predicted"/>
<reference evidence="1 2" key="1">
    <citation type="journal article" date="2018" name="Mol. Biol. Evol.">
        <title>Broad Genomic Sampling Reveals a Smut Pathogenic Ancestry of the Fungal Clade Ustilaginomycotina.</title>
        <authorList>
            <person name="Kijpornyongpan T."/>
            <person name="Mondo S.J."/>
            <person name="Barry K."/>
            <person name="Sandor L."/>
            <person name="Lee J."/>
            <person name="Lipzen A."/>
            <person name="Pangilinan J."/>
            <person name="LaButti K."/>
            <person name="Hainaut M."/>
            <person name="Henrissat B."/>
            <person name="Grigoriev I.V."/>
            <person name="Spatafora J.W."/>
            <person name="Aime M.C."/>
        </authorList>
    </citation>
    <scope>NUCLEOTIDE SEQUENCE [LARGE SCALE GENOMIC DNA]</scope>
    <source>
        <strain evidence="1 2">SA 807</strain>
    </source>
</reference>
<evidence type="ECO:0000313" key="1">
    <source>
        <dbReference type="EMBL" id="PWN48930.1"/>
    </source>
</evidence>